<evidence type="ECO:0000313" key="1">
    <source>
        <dbReference type="EMBL" id="PHN02190.1"/>
    </source>
</evidence>
<accession>A0A2D0N178</accession>
<reference evidence="1 2" key="1">
    <citation type="submission" date="2017-10" db="EMBL/GenBank/DDBJ databases">
        <title>The draft genome sequence of Lewinella nigricans NBRC 102662.</title>
        <authorList>
            <person name="Wang K."/>
        </authorList>
    </citation>
    <scope>NUCLEOTIDE SEQUENCE [LARGE SCALE GENOMIC DNA]</scope>
    <source>
        <strain evidence="1 2">NBRC 102662</strain>
    </source>
</reference>
<dbReference type="AlphaFoldDB" id="A0A2D0N178"/>
<protein>
    <submittedName>
        <fullName evidence="1">Uncharacterized protein</fullName>
    </submittedName>
</protein>
<sequence length="317" mass="34357">MTNLGIVYSAEQIERALATTYNAESGYELVGLAFSRVAFNLSDPVERNNFGGFMGQLAESRRFDIDAIFYRTAESAIAAGLPASEAEASFADQRIDINPPVNHSMFVFQDSQTNTFDLDDNLEITPSVWNDFTAAARSEREALSGGDTTRNEIPSARADLARAAVAAARGSRLASSHYQFWNDVVDFVFFGKAQLEAILINNPEAITVSGAEINYGTGLFDVAPDSNANGSFSTLKAEPNFRSTSSEYLPDVVMGLPCPPIWGSGQLAVNSGNSELASREAEISWRKFALAFIDKIQEVNGPSINPSLPKGIKRESK</sequence>
<proteinExistence type="predicted"/>
<name>A0A2D0N178_FLAN2</name>
<dbReference type="Proteomes" id="UP000223913">
    <property type="component" value="Unassembled WGS sequence"/>
</dbReference>
<evidence type="ECO:0000313" key="2">
    <source>
        <dbReference type="Proteomes" id="UP000223913"/>
    </source>
</evidence>
<organism evidence="1 2">
    <name type="scientific">Flavilitoribacter nigricans (strain ATCC 23147 / DSM 23189 / NBRC 102662 / NCIMB 1420 / SS-2)</name>
    <name type="common">Lewinella nigricans</name>
    <dbReference type="NCBI Taxonomy" id="1122177"/>
    <lineage>
        <taxon>Bacteria</taxon>
        <taxon>Pseudomonadati</taxon>
        <taxon>Bacteroidota</taxon>
        <taxon>Saprospiria</taxon>
        <taxon>Saprospirales</taxon>
        <taxon>Lewinellaceae</taxon>
        <taxon>Flavilitoribacter</taxon>
    </lineage>
</organism>
<dbReference type="EMBL" id="PDUD01000043">
    <property type="protein sequence ID" value="PHN02190.1"/>
    <property type="molecule type" value="Genomic_DNA"/>
</dbReference>
<keyword evidence="2" id="KW-1185">Reference proteome</keyword>
<comment type="caution">
    <text evidence="1">The sequence shown here is derived from an EMBL/GenBank/DDBJ whole genome shotgun (WGS) entry which is preliminary data.</text>
</comment>
<gene>
    <name evidence="1" type="ORF">CRP01_33180</name>
</gene>
<dbReference type="RefSeq" id="WP_099154381.1">
    <property type="nucleotide sequence ID" value="NZ_PDUD01000043.1"/>
</dbReference>